<keyword evidence="3" id="KW-1185">Reference proteome</keyword>
<sequence>MSTYTTPLSVVLCPVFSLFQRDARDFATRNPSEHPFVVLLALRDTPFPQMPRRFPAYGAREDEKPPSPPETSAAVDHPPTSLSGHLRSSRVDVRGGRPAMSPADP</sequence>
<dbReference type="AlphaFoldDB" id="A0AAE0D1I3"/>
<protein>
    <submittedName>
        <fullName evidence="2">Uncharacterized protein</fullName>
    </submittedName>
</protein>
<gene>
    <name evidence="2" type="ORF">CKAH01_07450</name>
</gene>
<proteinExistence type="predicted"/>
<reference evidence="2" key="1">
    <citation type="submission" date="2023-02" db="EMBL/GenBank/DDBJ databases">
        <title>Colletotrichum kahawae CIFC_Que2 genome sequencing and assembly.</title>
        <authorList>
            <person name="Baroncelli R."/>
        </authorList>
    </citation>
    <scope>NUCLEOTIDE SEQUENCE</scope>
    <source>
        <strain evidence="2">CIFC_Que2</strain>
    </source>
</reference>
<evidence type="ECO:0000313" key="3">
    <source>
        <dbReference type="Proteomes" id="UP001281614"/>
    </source>
</evidence>
<accession>A0AAE0D1I3</accession>
<dbReference type="EMBL" id="VYYT01000389">
    <property type="protein sequence ID" value="KAK2738072.1"/>
    <property type="molecule type" value="Genomic_DNA"/>
</dbReference>
<evidence type="ECO:0000256" key="1">
    <source>
        <dbReference type="SAM" id="MobiDB-lite"/>
    </source>
</evidence>
<evidence type="ECO:0000313" key="2">
    <source>
        <dbReference type="EMBL" id="KAK2738072.1"/>
    </source>
</evidence>
<name>A0AAE0D1I3_COLKA</name>
<comment type="caution">
    <text evidence="2">The sequence shown here is derived from an EMBL/GenBank/DDBJ whole genome shotgun (WGS) entry which is preliminary data.</text>
</comment>
<feature type="region of interest" description="Disordered" evidence="1">
    <location>
        <begin position="47"/>
        <end position="105"/>
    </location>
</feature>
<dbReference type="Proteomes" id="UP001281614">
    <property type="component" value="Unassembled WGS sequence"/>
</dbReference>
<organism evidence="2 3">
    <name type="scientific">Colletotrichum kahawae</name>
    <name type="common">Coffee berry disease fungus</name>
    <dbReference type="NCBI Taxonomy" id="34407"/>
    <lineage>
        <taxon>Eukaryota</taxon>
        <taxon>Fungi</taxon>
        <taxon>Dikarya</taxon>
        <taxon>Ascomycota</taxon>
        <taxon>Pezizomycotina</taxon>
        <taxon>Sordariomycetes</taxon>
        <taxon>Hypocreomycetidae</taxon>
        <taxon>Glomerellales</taxon>
        <taxon>Glomerellaceae</taxon>
        <taxon>Colletotrichum</taxon>
        <taxon>Colletotrichum gloeosporioides species complex</taxon>
    </lineage>
</organism>